<feature type="non-terminal residue" evidence="1">
    <location>
        <position position="43"/>
    </location>
</feature>
<reference evidence="1 2" key="1">
    <citation type="submission" date="2021-06" db="EMBL/GenBank/DDBJ databases">
        <authorList>
            <person name="Kallberg Y."/>
            <person name="Tangrot J."/>
            <person name="Rosling A."/>
        </authorList>
    </citation>
    <scope>NUCLEOTIDE SEQUENCE [LARGE SCALE GENOMIC DNA]</scope>
    <source>
        <strain evidence="1 2">120-4 pot B 10/14</strain>
    </source>
</reference>
<comment type="caution">
    <text evidence="1">The sequence shown here is derived from an EMBL/GenBank/DDBJ whole genome shotgun (WGS) entry which is preliminary data.</text>
</comment>
<accession>A0ABN7WUG7</accession>
<evidence type="ECO:0000313" key="1">
    <source>
        <dbReference type="EMBL" id="CAG8841160.1"/>
    </source>
</evidence>
<dbReference type="EMBL" id="CAJVQB010064961">
    <property type="protein sequence ID" value="CAG8841160.1"/>
    <property type="molecule type" value="Genomic_DNA"/>
</dbReference>
<dbReference type="Proteomes" id="UP000789901">
    <property type="component" value="Unassembled WGS sequence"/>
</dbReference>
<sequence>KLNEHEFHGNFHTAKELLKSKNIIKSCKHSLNFTSKENKYQKK</sequence>
<keyword evidence="2" id="KW-1185">Reference proteome</keyword>
<gene>
    <name evidence="1" type="ORF">GMARGA_LOCUS35275</name>
</gene>
<organism evidence="1 2">
    <name type="scientific">Gigaspora margarita</name>
    <dbReference type="NCBI Taxonomy" id="4874"/>
    <lineage>
        <taxon>Eukaryota</taxon>
        <taxon>Fungi</taxon>
        <taxon>Fungi incertae sedis</taxon>
        <taxon>Mucoromycota</taxon>
        <taxon>Glomeromycotina</taxon>
        <taxon>Glomeromycetes</taxon>
        <taxon>Diversisporales</taxon>
        <taxon>Gigasporaceae</taxon>
        <taxon>Gigaspora</taxon>
    </lineage>
</organism>
<name>A0ABN7WUG7_GIGMA</name>
<feature type="non-terminal residue" evidence="1">
    <location>
        <position position="1"/>
    </location>
</feature>
<protein>
    <submittedName>
        <fullName evidence="1">1128_t:CDS:1</fullName>
    </submittedName>
</protein>
<evidence type="ECO:0000313" key="2">
    <source>
        <dbReference type="Proteomes" id="UP000789901"/>
    </source>
</evidence>
<proteinExistence type="predicted"/>